<feature type="signal peptide" evidence="1">
    <location>
        <begin position="1"/>
        <end position="38"/>
    </location>
</feature>
<proteinExistence type="predicted"/>
<accession>A0AAN6SWN5</accession>
<comment type="caution">
    <text evidence="2">The sequence shown here is derived from an EMBL/GenBank/DDBJ whole genome shotgun (WGS) entry which is preliminary data.</text>
</comment>
<reference evidence="2" key="1">
    <citation type="journal article" date="2023" name="Mol. Phylogenet. Evol.">
        <title>Genome-scale phylogeny and comparative genomics of the fungal order Sordariales.</title>
        <authorList>
            <person name="Hensen N."/>
            <person name="Bonometti L."/>
            <person name="Westerberg I."/>
            <person name="Brannstrom I.O."/>
            <person name="Guillou S."/>
            <person name="Cros-Aarteil S."/>
            <person name="Calhoun S."/>
            <person name="Haridas S."/>
            <person name="Kuo A."/>
            <person name="Mondo S."/>
            <person name="Pangilinan J."/>
            <person name="Riley R."/>
            <person name="LaButti K."/>
            <person name="Andreopoulos B."/>
            <person name="Lipzen A."/>
            <person name="Chen C."/>
            <person name="Yan M."/>
            <person name="Daum C."/>
            <person name="Ng V."/>
            <person name="Clum A."/>
            <person name="Steindorff A."/>
            <person name="Ohm R.A."/>
            <person name="Martin F."/>
            <person name="Silar P."/>
            <person name="Natvig D.O."/>
            <person name="Lalanne C."/>
            <person name="Gautier V."/>
            <person name="Ament-Velasquez S.L."/>
            <person name="Kruys A."/>
            <person name="Hutchinson M.I."/>
            <person name="Powell A.J."/>
            <person name="Barry K."/>
            <person name="Miller A.N."/>
            <person name="Grigoriev I.V."/>
            <person name="Debuchy R."/>
            <person name="Gladieux P."/>
            <person name="Hiltunen Thoren M."/>
            <person name="Johannesson H."/>
        </authorList>
    </citation>
    <scope>NUCLEOTIDE SEQUENCE</scope>
    <source>
        <strain evidence="2">CBS 757.83</strain>
    </source>
</reference>
<evidence type="ECO:0000313" key="3">
    <source>
        <dbReference type="Proteomes" id="UP001305647"/>
    </source>
</evidence>
<feature type="chain" id="PRO_5042822232" evidence="1">
    <location>
        <begin position="39"/>
        <end position="142"/>
    </location>
</feature>
<organism evidence="2 3">
    <name type="scientific">Parathielavia hyrcaniae</name>
    <dbReference type="NCBI Taxonomy" id="113614"/>
    <lineage>
        <taxon>Eukaryota</taxon>
        <taxon>Fungi</taxon>
        <taxon>Dikarya</taxon>
        <taxon>Ascomycota</taxon>
        <taxon>Pezizomycotina</taxon>
        <taxon>Sordariomycetes</taxon>
        <taxon>Sordariomycetidae</taxon>
        <taxon>Sordariales</taxon>
        <taxon>Chaetomiaceae</taxon>
        <taxon>Parathielavia</taxon>
    </lineage>
</organism>
<sequence length="142" mass="16131">MLPTRKSSLTLPMFCKFPTVLWLLLLSFPFLPSPRVRINYTPINDTPPLQCNCTLRNQSPVESIYRSLTWEWMQYIAVAVTWAIKPIFLAAPHIFLPRDRAPPALPSSGRAKSRVLAANPTGETTLRGLERKLLYDSDCKNC</sequence>
<dbReference type="EMBL" id="MU863791">
    <property type="protein sequence ID" value="KAK4095771.1"/>
    <property type="molecule type" value="Genomic_DNA"/>
</dbReference>
<gene>
    <name evidence="2" type="ORF">N658DRAFT_95327</name>
</gene>
<dbReference type="AlphaFoldDB" id="A0AAN6SWN5"/>
<protein>
    <submittedName>
        <fullName evidence="2">Uncharacterized protein</fullName>
    </submittedName>
</protein>
<dbReference type="Proteomes" id="UP001305647">
    <property type="component" value="Unassembled WGS sequence"/>
</dbReference>
<evidence type="ECO:0000256" key="1">
    <source>
        <dbReference type="SAM" id="SignalP"/>
    </source>
</evidence>
<evidence type="ECO:0000313" key="2">
    <source>
        <dbReference type="EMBL" id="KAK4095771.1"/>
    </source>
</evidence>
<keyword evidence="3" id="KW-1185">Reference proteome</keyword>
<name>A0AAN6SWN5_9PEZI</name>
<reference evidence="2" key="2">
    <citation type="submission" date="2023-05" db="EMBL/GenBank/DDBJ databases">
        <authorList>
            <consortium name="Lawrence Berkeley National Laboratory"/>
            <person name="Steindorff A."/>
            <person name="Hensen N."/>
            <person name="Bonometti L."/>
            <person name="Westerberg I."/>
            <person name="Brannstrom I.O."/>
            <person name="Guillou S."/>
            <person name="Cros-Aarteil S."/>
            <person name="Calhoun S."/>
            <person name="Haridas S."/>
            <person name="Kuo A."/>
            <person name="Mondo S."/>
            <person name="Pangilinan J."/>
            <person name="Riley R."/>
            <person name="Labutti K."/>
            <person name="Andreopoulos B."/>
            <person name="Lipzen A."/>
            <person name="Chen C."/>
            <person name="Yanf M."/>
            <person name="Daum C."/>
            <person name="Ng V."/>
            <person name="Clum A."/>
            <person name="Ohm R."/>
            <person name="Martin F."/>
            <person name="Silar P."/>
            <person name="Natvig D."/>
            <person name="Lalanne C."/>
            <person name="Gautier V."/>
            <person name="Ament-Velasquez S.L."/>
            <person name="Kruys A."/>
            <person name="Hutchinson M.I."/>
            <person name="Powell A.J."/>
            <person name="Barry K."/>
            <person name="Miller A.N."/>
            <person name="Grigoriev I.V."/>
            <person name="Debuchy R."/>
            <person name="Gladieux P."/>
            <person name="Thoren M.H."/>
            <person name="Johannesson H."/>
        </authorList>
    </citation>
    <scope>NUCLEOTIDE SEQUENCE</scope>
    <source>
        <strain evidence="2">CBS 757.83</strain>
    </source>
</reference>
<keyword evidence="1" id="KW-0732">Signal</keyword>